<dbReference type="EMBL" id="KT276919">
    <property type="protein sequence ID" value="ALF37819.1"/>
    <property type="molecule type" value="Genomic_DNA"/>
</dbReference>
<reference evidence="11" key="1">
    <citation type="journal article" date="2017" name="Plant Dis.">
        <title>Beet curly top virus strains associated with sugar beet in Idaho, Oregon, and a Western U.S. Collection.</title>
        <authorList>
            <person name="Strausbaugh C.A."/>
            <person name="Eujayl I.A."/>
            <person name="Wintermantel W.M."/>
        </authorList>
    </citation>
    <scope>NUCLEOTIDE SEQUENCE</scope>
    <source>
        <strain evidence="11">BCTV-CALogan_</strain>
    </source>
</reference>
<keyword evidence="7" id="KW-0863">Zinc-finger</keyword>
<evidence type="ECO:0000256" key="2">
    <source>
        <dbReference type="ARBA" id="ARBA00007672"/>
    </source>
</evidence>
<accession>A0A0N7EJD6</accession>
<dbReference type="Pfam" id="PF01440">
    <property type="entry name" value="Gemini_AL2"/>
    <property type="match status" value="1"/>
</dbReference>
<evidence type="ECO:0000256" key="10">
    <source>
        <dbReference type="ARBA" id="ARBA00023280"/>
    </source>
</evidence>
<evidence type="ECO:0000313" key="11">
    <source>
        <dbReference type="EMBL" id="ALF37819.1"/>
    </source>
</evidence>
<keyword evidence="4" id="KW-0945">Host-virus interaction</keyword>
<comment type="similarity">
    <text evidence="2">Belongs to the geminiviridae transcriptional activator protein family.</text>
</comment>
<dbReference type="EMBL" id="KT276920">
    <property type="protein sequence ID" value="ALF37826.1"/>
    <property type="molecule type" value="Genomic_DNA"/>
</dbReference>
<keyword evidence="10" id="KW-0899">Viral immunoevasion</keyword>
<evidence type="ECO:0000256" key="5">
    <source>
        <dbReference type="ARBA" id="ARBA00022632"/>
    </source>
</evidence>
<dbReference type="GO" id="GO:0019028">
    <property type="term" value="C:viral capsid"/>
    <property type="evidence" value="ECO:0007669"/>
    <property type="project" value="InterPro"/>
</dbReference>
<evidence type="ECO:0000256" key="8">
    <source>
        <dbReference type="ARBA" id="ARBA00022833"/>
    </source>
</evidence>
<evidence type="ECO:0000256" key="1">
    <source>
        <dbReference type="ARBA" id="ARBA00004192"/>
    </source>
</evidence>
<name>A0A0N7EJD6_9GEMI</name>
<dbReference type="GO" id="GO:0005198">
    <property type="term" value="F:structural molecule activity"/>
    <property type="evidence" value="ECO:0007669"/>
    <property type="project" value="InterPro"/>
</dbReference>
<keyword evidence="5" id="KW-1090">Inhibition of host innate immune response by virus</keyword>
<keyword evidence="8" id="KW-0862">Zinc</keyword>
<dbReference type="GO" id="GO:0008270">
    <property type="term" value="F:zinc ion binding"/>
    <property type="evidence" value="ECO:0007669"/>
    <property type="project" value="UniProtKB-KW"/>
</dbReference>
<protein>
    <submittedName>
        <fullName evidence="11">Pathogenesis enhancement protein</fullName>
    </submittedName>
</protein>
<gene>
    <name evidence="11" type="primary">C2</name>
</gene>
<evidence type="ECO:0000256" key="3">
    <source>
        <dbReference type="ARBA" id="ARBA00022463"/>
    </source>
</evidence>
<organism evidence="11">
    <name type="scientific">Beet curly top virus</name>
    <dbReference type="NCBI Taxonomy" id="10840"/>
    <lineage>
        <taxon>Viruses</taxon>
        <taxon>Monodnaviria</taxon>
        <taxon>Shotokuvirae</taxon>
        <taxon>Cressdnaviricota</taxon>
        <taxon>Repensiviricetes</taxon>
        <taxon>Geplafuvirales</taxon>
        <taxon>Geminiviridae</taxon>
        <taxon>Curtovirus</taxon>
        <taxon>Curtovirus betae</taxon>
    </lineage>
</organism>
<evidence type="ECO:0000256" key="7">
    <source>
        <dbReference type="ARBA" id="ARBA00022771"/>
    </source>
</evidence>
<comment type="subcellular location">
    <subcellularLocation>
        <location evidence="1">Host cytoplasm</location>
    </subcellularLocation>
</comment>
<sequence length="76" mass="8883">MKPLSPGHYIIQPSANSKVRSLITKQKHPRKVTLPCNCHFTIHHDCNKRIFAQGNLLLSIRQQIPWNSRVYRIHCI</sequence>
<keyword evidence="3" id="KW-0941">Suppressor of RNA silencing</keyword>
<proteinExistence type="inferred from homology"/>
<keyword evidence="6" id="KW-0479">Metal-binding</keyword>
<dbReference type="GO" id="GO:0030430">
    <property type="term" value="C:host cell cytoplasm"/>
    <property type="evidence" value="ECO:0007669"/>
    <property type="project" value="UniProtKB-SubCell"/>
</dbReference>
<evidence type="ECO:0000256" key="6">
    <source>
        <dbReference type="ARBA" id="ARBA00022723"/>
    </source>
</evidence>
<keyword evidence="9" id="KW-1035">Host cytoplasm</keyword>
<dbReference type="InterPro" id="IPR000942">
    <property type="entry name" value="Gemini_AL2"/>
</dbReference>
<evidence type="ECO:0000256" key="4">
    <source>
        <dbReference type="ARBA" id="ARBA00022581"/>
    </source>
</evidence>
<dbReference type="GO" id="GO:0052170">
    <property type="term" value="P:symbiont-mediated suppression of host innate immune response"/>
    <property type="evidence" value="ECO:0007669"/>
    <property type="project" value="UniProtKB-KW"/>
</dbReference>
<evidence type="ECO:0000256" key="9">
    <source>
        <dbReference type="ARBA" id="ARBA00023200"/>
    </source>
</evidence>